<dbReference type="EMBL" id="KV878236">
    <property type="protein sequence ID" value="OJZ92941.1"/>
    <property type="molecule type" value="Genomic_DNA"/>
</dbReference>
<evidence type="ECO:0000313" key="2">
    <source>
        <dbReference type="EMBL" id="OJZ92941.1"/>
    </source>
</evidence>
<gene>
    <name evidence="2" type="ORF">ASPFODRAFT_697646</name>
</gene>
<dbReference type="OrthoDB" id="4489984at2759"/>
<evidence type="ECO:0000313" key="3">
    <source>
        <dbReference type="Proteomes" id="UP000184063"/>
    </source>
</evidence>
<feature type="compositionally biased region" description="Polar residues" evidence="1">
    <location>
        <begin position="85"/>
        <end position="98"/>
    </location>
</feature>
<evidence type="ECO:0000256" key="1">
    <source>
        <dbReference type="SAM" id="MobiDB-lite"/>
    </source>
</evidence>
<dbReference type="VEuPathDB" id="FungiDB:ASPFODRAFT_697646"/>
<reference evidence="3" key="1">
    <citation type="journal article" date="2017" name="Genome Biol.">
        <title>Comparative genomics reveals high biological diversity and specific adaptations in the industrially and medically important fungal genus Aspergillus.</title>
        <authorList>
            <person name="de Vries R.P."/>
            <person name="Riley R."/>
            <person name="Wiebenga A."/>
            <person name="Aguilar-Osorio G."/>
            <person name="Amillis S."/>
            <person name="Uchima C.A."/>
            <person name="Anderluh G."/>
            <person name="Asadollahi M."/>
            <person name="Askin M."/>
            <person name="Barry K."/>
            <person name="Battaglia E."/>
            <person name="Bayram O."/>
            <person name="Benocci T."/>
            <person name="Braus-Stromeyer S.A."/>
            <person name="Caldana C."/>
            <person name="Canovas D."/>
            <person name="Cerqueira G.C."/>
            <person name="Chen F."/>
            <person name="Chen W."/>
            <person name="Choi C."/>
            <person name="Clum A."/>
            <person name="Dos Santos R.A."/>
            <person name="Damasio A.R."/>
            <person name="Diallinas G."/>
            <person name="Emri T."/>
            <person name="Fekete E."/>
            <person name="Flipphi M."/>
            <person name="Freyberg S."/>
            <person name="Gallo A."/>
            <person name="Gournas C."/>
            <person name="Habgood R."/>
            <person name="Hainaut M."/>
            <person name="Harispe M.L."/>
            <person name="Henrissat B."/>
            <person name="Hilden K.S."/>
            <person name="Hope R."/>
            <person name="Hossain A."/>
            <person name="Karabika E."/>
            <person name="Karaffa L."/>
            <person name="Karanyi Z."/>
            <person name="Krasevec N."/>
            <person name="Kuo A."/>
            <person name="Kusch H."/>
            <person name="LaButti K."/>
            <person name="Lagendijk E.L."/>
            <person name="Lapidus A."/>
            <person name="Levasseur A."/>
            <person name="Lindquist E."/>
            <person name="Lipzen A."/>
            <person name="Logrieco A.F."/>
            <person name="MacCabe A."/>
            <person name="Maekelae M.R."/>
            <person name="Malavazi I."/>
            <person name="Melin P."/>
            <person name="Meyer V."/>
            <person name="Mielnichuk N."/>
            <person name="Miskei M."/>
            <person name="Molnar A.P."/>
            <person name="Mule G."/>
            <person name="Ngan C.Y."/>
            <person name="Orejas M."/>
            <person name="Orosz E."/>
            <person name="Ouedraogo J.P."/>
            <person name="Overkamp K.M."/>
            <person name="Park H.-S."/>
            <person name="Perrone G."/>
            <person name="Piumi F."/>
            <person name="Punt P.J."/>
            <person name="Ram A.F."/>
            <person name="Ramon A."/>
            <person name="Rauscher S."/>
            <person name="Record E."/>
            <person name="Riano-Pachon D.M."/>
            <person name="Robert V."/>
            <person name="Roehrig J."/>
            <person name="Ruller R."/>
            <person name="Salamov A."/>
            <person name="Salih N.S."/>
            <person name="Samson R.A."/>
            <person name="Sandor E."/>
            <person name="Sanguinetti M."/>
            <person name="Schuetze T."/>
            <person name="Sepcic K."/>
            <person name="Shelest E."/>
            <person name="Sherlock G."/>
            <person name="Sophianopoulou V."/>
            <person name="Squina F.M."/>
            <person name="Sun H."/>
            <person name="Susca A."/>
            <person name="Todd R.B."/>
            <person name="Tsang A."/>
            <person name="Unkles S.E."/>
            <person name="van de Wiele N."/>
            <person name="van Rossen-Uffink D."/>
            <person name="Oliveira J.V."/>
            <person name="Vesth T.C."/>
            <person name="Visser J."/>
            <person name="Yu J.-H."/>
            <person name="Zhou M."/>
            <person name="Andersen M.R."/>
            <person name="Archer D.B."/>
            <person name="Baker S.E."/>
            <person name="Benoit I."/>
            <person name="Brakhage A.A."/>
            <person name="Braus G.H."/>
            <person name="Fischer R."/>
            <person name="Frisvad J.C."/>
            <person name="Goldman G.H."/>
            <person name="Houbraken J."/>
            <person name="Oakley B."/>
            <person name="Pocsi I."/>
            <person name="Scazzocchio C."/>
            <person name="Seiboth B."/>
            <person name="vanKuyk P.A."/>
            <person name="Wortman J."/>
            <person name="Dyer P.S."/>
            <person name="Grigoriev I.V."/>
        </authorList>
    </citation>
    <scope>NUCLEOTIDE SEQUENCE [LARGE SCALE GENOMIC DNA]</scope>
    <source>
        <strain evidence="3">CBS 106.47</strain>
    </source>
</reference>
<name>A0A1M3U1Q9_ASPLC</name>
<organism evidence="2 3">
    <name type="scientific">Aspergillus luchuensis (strain CBS 106.47)</name>
    <dbReference type="NCBI Taxonomy" id="1137211"/>
    <lineage>
        <taxon>Eukaryota</taxon>
        <taxon>Fungi</taxon>
        <taxon>Dikarya</taxon>
        <taxon>Ascomycota</taxon>
        <taxon>Pezizomycotina</taxon>
        <taxon>Eurotiomycetes</taxon>
        <taxon>Eurotiomycetidae</taxon>
        <taxon>Eurotiales</taxon>
        <taxon>Aspergillaceae</taxon>
        <taxon>Aspergillus</taxon>
        <taxon>Aspergillus subgen. Circumdati</taxon>
    </lineage>
</organism>
<proteinExistence type="predicted"/>
<feature type="region of interest" description="Disordered" evidence="1">
    <location>
        <begin position="78"/>
        <end position="100"/>
    </location>
</feature>
<accession>A0A1M3U1Q9</accession>
<protein>
    <submittedName>
        <fullName evidence="2">Uncharacterized protein</fullName>
    </submittedName>
</protein>
<dbReference type="Proteomes" id="UP000184063">
    <property type="component" value="Unassembled WGS sequence"/>
</dbReference>
<dbReference type="AlphaFoldDB" id="A0A1M3U1Q9"/>
<sequence>MAGCRMQRLAPSRSGDPYSTYMLYMVFCLLFALSLAGFSTTRADHVLLLCHWTLGFYIKRTQSFISIGIVSSQLNEASRKGQNGGNNFKQTLKQTPTTLPMAGKGFYSREDQLM</sequence>